<name>A0AA38RBK7_9PEZI</name>
<evidence type="ECO:0000256" key="1">
    <source>
        <dbReference type="SAM" id="MobiDB-lite"/>
    </source>
</evidence>
<organism evidence="2 3">
    <name type="scientific">Coniochaeta hoffmannii</name>
    <dbReference type="NCBI Taxonomy" id="91930"/>
    <lineage>
        <taxon>Eukaryota</taxon>
        <taxon>Fungi</taxon>
        <taxon>Dikarya</taxon>
        <taxon>Ascomycota</taxon>
        <taxon>Pezizomycotina</taxon>
        <taxon>Sordariomycetes</taxon>
        <taxon>Sordariomycetidae</taxon>
        <taxon>Coniochaetales</taxon>
        <taxon>Coniochaetaceae</taxon>
        <taxon>Coniochaeta</taxon>
    </lineage>
</organism>
<reference evidence="2" key="1">
    <citation type="submission" date="2022-07" db="EMBL/GenBank/DDBJ databases">
        <title>Fungi with potential for degradation of polypropylene.</title>
        <authorList>
            <person name="Gostincar C."/>
        </authorList>
    </citation>
    <scope>NUCLEOTIDE SEQUENCE</scope>
    <source>
        <strain evidence="2">EXF-13287</strain>
    </source>
</reference>
<protein>
    <submittedName>
        <fullName evidence="2">Uncharacterized protein</fullName>
    </submittedName>
</protein>
<gene>
    <name evidence="2" type="ORF">NKR19_g9194</name>
</gene>
<sequence>MAAHSSCSGRALSSNTAASSPGQLDYQQPGYAPSVAAYPGLVRDSSAPRNTAASDLVPRDPAADAGSDILQKPCLSCLKIKRKCHPASQSLICRRCSSIPGKLCFRLLFSNEPVFAKWDNERYRKRQPHLPLSTTATVMPLEFSHYPQGQSLGLDCVWFSPSDTDQTTYWEKTKDGWRSVQTAALALRDLPSQKCIGTYVEKNMPHAFEEAYLDGKFDELKKEDQDRRLLSSALRIWTAAQLLTKGWRYSHDRTPAPRVVQNQLDALLEGFISKTESTFLNRLQHRLVLDWKSTTSAVRVYLATVERDTWRLMYWPRHRGHYQWRHPETPETLIDRNLTVATLLLGDLLRLADGRLTLLCARLRPGAEDSKLRYDEEDASTMDGALMRVLYAKDGQLHAEDFY</sequence>
<accession>A0AA38RBK7</accession>
<evidence type="ECO:0000313" key="3">
    <source>
        <dbReference type="Proteomes" id="UP001174691"/>
    </source>
</evidence>
<feature type="region of interest" description="Disordered" evidence="1">
    <location>
        <begin position="1"/>
        <end position="31"/>
    </location>
</feature>
<dbReference type="EMBL" id="JANBVN010000210">
    <property type="protein sequence ID" value="KAJ9133027.1"/>
    <property type="molecule type" value="Genomic_DNA"/>
</dbReference>
<dbReference type="Proteomes" id="UP001174691">
    <property type="component" value="Unassembled WGS sequence"/>
</dbReference>
<proteinExistence type="predicted"/>
<feature type="compositionally biased region" description="Polar residues" evidence="1">
    <location>
        <begin position="1"/>
        <end position="26"/>
    </location>
</feature>
<evidence type="ECO:0000313" key="2">
    <source>
        <dbReference type="EMBL" id="KAJ9133027.1"/>
    </source>
</evidence>
<comment type="caution">
    <text evidence="2">The sequence shown here is derived from an EMBL/GenBank/DDBJ whole genome shotgun (WGS) entry which is preliminary data.</text>
</comment>
<dbReference type="AlphaFoldDB" id="A0AA38RBK7"/>
<keyword evidence="3" id="KW-1185">Reference proteome</keyword>